<feature type="domain" description="Solute-binding protein family 5" evidence="7">
    <location>
        <begin position="88"/>
        <end position="439"/>
    </location>
</feature>
<evidence type="ECO:0000313" key="8">
    <source>
        <dbReference type="EMBL" id="MCL6286097.1"/>
    </source>
</evidence>
<accession>A0ABT0Q9K6</accession>
<dbReference type="Proteomes" id="UP001203880">
    <property type="component" value="Unassembled WGS sequence"/>
</dbReference>
<dbReference type="Gene3D" id="3.10.105.10">
    <property type="entry name" value="Dipeptide-binding Protein, Domain 3"/>
    <property type="match status" value="1"/>
</dbReference>
<comment type="similarity">
    <text evidence="2">Belongs to the bacterial solute-binding protein 5 family.</text>
</comment>
<dbReference type="PANTHER" id="PTHR30290:SF10">
    <property type="entry name" value="PERIPLASMIC OLIGOPEPTIDE-BINDING PROTEIN-RELATED"/>
    <property type="match status" value="1"/>
</dbReference>
<dbReference type="CDD" id="cd08503">
    <property type="entry name" value="PBP2_NikA_DppA_OppA_like_17"/>
    <property type="match status" value="1"/>
</dbReference>
<keyword evidence="3" id="KW-0813">Transport</keyword>
<dbReference type="PROSITE" id="PS51318">
    <property type="entry name" value="TAT"/>
    <property type="match status" value="1"/>
</dbReference>
<feature type="chain" id="PRO_5045130567" evidence="6">
    <location>
        <begin position="38"/>
        <end position="524"/>
    </location>
</feature>
<comment type="caution">
    <text evidence="8">The sequence shown here is derived from an EMBL/GenBank/DDBJ whole genome shotgun (WGS) entry which is preliminary data.</text>
</comment>
<evidence type="ECO:0000313" key="9">
    <source>
        <dbReference type="Proteomes" id="UP001203880"/>
    </source>
</evidence>
<evidence type="ECO:0000256" key="4">
    <source>
        <dbReference type="ARBA" id="ARBA00022729"/>
    </source>
</evidence>
<dbReference type="Gene3D" id="3.40.190.10">
    <property type="entry name" value="Periplasmic binding protein-like II"/>
    <property type="match status" value="1"/>
</dbReference>
<feature type="signal peptide" evidence="6">
    <location>
        <begin position="1"/>
        <end position="37"/>
    </location>
</feature>
<sequence>MKKNAKTTGLHQTRRQLLATGLAAAAVPILGARQTFANTPTQGGTLRLGTGHGSTSDSMDPALNTSAFITLLSGAFANRLTEIDPNGEITPELAESWEGSENGKVWHFKLRQGVTFHNGKTMDADDVIATLNAHRGEESQSSVKALANQINEITKISASEIKIELTGANADYPLLLSAGAFAIMPLVDGELQTEAGIGTGGYILERIDMGVKAVLRKNPAYFKENAAFFDAVEINIINDPSARQNALLTGRVDVIDQVTPKTADLLARRPGVRLVEVAGSLHYTFPMLTNTAPFDDNNVRLALKYGCNRTEMVEKVLRGHGTLGNDHPIPVTDRYFNADLEQRQFDPDKAKFHLKEAGLDSLEVQLTASESIWIGALEAVQLYSERSKGAGLNIIPKKVPNDGYWSNVWMKEPWSAAYWSGRATPDWMFTAAYSADSSWNDTFWAHDRFNELLVKGRSELDESVRAGIYHEMQQIVSDEGGTVIPMFANHIMSVSDKIGVPDKVGGDWELDGGRAIERWWYTGN</sequence>
<reference evidence="8" key="1">
    <citation type="submission" date="2022-05" db="EMBL/GenBank/DDBJ databases">
        <authorList>
            <person name="Park J.-S."/>
        </authorList>
    </citation>
    <scope>NUCLEOTIDE SEQUENCE</scope>
    <source>
        <strain evidence="8">2012CJ41-6</strain>
    </source>
</reference>
<dbReference type="EMBL" id="JAMFMB010000053">
    <property type="protein sequence ID" value="MCL6286097.1"/>
    <property type="molecule type" value="Genomic_DNA"/>
</dbReference>
<keyword evidence="4 6" id="KW-0732">Signal</keyword>
<dbReference type="PANTHER" id="PTHR30290">
    <property type="entry name" value="PERIPLASMIC BINDING COMPONENT OF ABC TRANSPORTER"/>
    <property type="match status" value="1"/>
</dbReference>
<comment type="subcellular location">
    <subcellularLocation>
        <location evidence="1">Periplasm</location>
    </subcellularLocation>
</comment>
<dbReference type="InterPro" id="IPR030678">
    <property type="entry name" value="Peptide/Ni-bd"/>
</dbReference>
<dbReference type="RefSeq" id="WP_249713520.1">
    <property type="nucleotide sequence ID" value="NZ_JAMFMB010000053.1"/>
</dbReference>
<dbReference type="PIRSF" id="PIRSF002741">
    <property type="entry name" value="MppA"/>
    <property type="match status" value="1"/>
</dbReference>
<evidence type="ECO:0000259" key="7">
    <source>
        <dbReference type="Pfam" id="PF00496"/>
    </source>
</evidence>
<dbReference type="InterPro" id="IPR006311">
    <property type="entry name" value="TAT_signal"/>
</dbReference>
<evidence type="ECO:0000256" key="5">
    <source>
        <dbReference type="SAM" id="MobiDB-lite"/>
    </source>
</evidence>
<evidence type="ECO:0000256" key="1">
    <source>
        <dbReference type="ARBA" id="ARBA00004418"/>
    </source>
</evidence>
<dbReference type="InterPro" id="IPR039424">
    <property type="entry name" value="SBP_5"/>
</dbReference>
<dbReference type="InterPro" id="IPR000914">
    <property type="entry name" value="SBP_5_dom"/>
</dbReference>
<keyword evidence="9" id="KW-1185">Reference proteome</keyword>
<protein>
    <submittedName>
        <fullName evidence="8">ABC transporter substrate-binding protein</fullName>
    </submittedName>
</protein>
<dbReference type="SUPFAM" id="SSF53850">
    <property type="entry name" value="Periplasmic binding protein-like II"/>
    <property type="match status" value="1"/>
</dbReference>
<feature type="region of interest" description="Disordered" evidence="5">
    <location>
        <begin position="38"/>
        <end position="57"/>
    </location>
</feature>
<gene>
    <name evidence="8" type="ORF">M3P21_21535</name>
</gene>
<name>A0ABT0Q9K6_9RHOB</name>
<organism evidence="8 9">
    <name type="scientific">Ruegeria spongiae</name>
    <dbReference type="NCBI Taxonomy" id="2942209"/>
    <lineage>
        <taxon>Bacteria</taxon>
        <taxon>Pseudomonadati</taxon>
        <taxon>Pseudomonadota</taxon>
        <taxon>Alphaproteobacteria</taxon>
        <taxon>Rhodobacterales</taxon>
        <taxon>Roseobacteraceae</taxon>
        <taxon>Ruegeria</taxon>
    </lineage>
</organism>
<evidence type="ECO:0000256" key="2">
    <source>
        <dbReference type="ARBA" id="ARBA00005695"/>
    </source>
</evidence>
<evidence type="ECO:0000256" key="6">
    <source>
        <dbReference type="SAM" id="SignalP"/>
    </source>
</evidence>
<evidence type="ECO:0000256" key="3">
    <source>
        <dbReference type="ARBA" id="ARBA00022448"/>
    </source>
</evidence>
<dbReference type="Pfam" id="PF00496">
    <property type="entry name" value="SBP_bac_5"/>
    <property type="match status" value="1"/>
</dbReference>
<proteinExistence type="inferred from homology"/>